<dbReference type="Pfam" id="PF15915">
    <property type="entry name" value="BAT"/>
    <property type="match status" value="1"/>
</dbReference>
<gene>
    <name evidence="5" type="ORF">D8Y22_01065</name>
</gene>
<dbReference type="OrthoDB" id="156233at2157"/>
<keyword evidence="1" id="KW-0805">Transcription regulation</keyword>
<feature type="domain" description="HTH bat-type" evidence="3">
    <location>
        <begin position="156"/>
        <end position="206"/>
    </location>
</feature>
<evidence type="ECO:0000259" key="4">
    <source>
        <dbReference type="Pfam" id="PF15915"/>
    </source>
</evidence>
<organism evidence="5 6">
    <name type="scientific">Salinadaptatus halalkaliphilus</name>
    <dbReference type="NCBI Taxonomy" id="2419781"/>
    <lineage>
        <taxon>Archaea</taxon>
        <taxon>Methanobacteriati</taxon>
        <taxon>Methanobacteriota</taxon>
        <taxon>Stenosarchaea group</taxon>
        <taxon>Halobacteria</taxon>
        <taxon>Halobacteriales</taxon>
        <taxon>Natrialbaceae</taxon>
        <taxon>Salinadaptatus</taxon>
    </lineage>
</organism>
<dbReference type="AlphaFoldDB" id="A0A4S3TTK1"/>
<sequence>MATLVEFSVPAEEFPLGELFASIPGSSVELERIVPTDDSLFPYVWIRGASQHAVETALERSSATAGFELVDDLGDRGLLYRTNWIAEEDGVVSAIADADVTLLSATGKRDQWSFRLRIDEYDQLRAFQDRCHDLGVHIALSRLQPLEQVDDERDMTSAQLEALELAFREGYFDDPRRATLSELAAELEITRQSLAGRLRRGHRNLLADLFRYPAGSAERATASVQD</sequence>
<comment type="caution">
    <text evidence="5">The sequence shown here is derived from an EMBL/GenBank/DDBJ whole genome shotgun (WGS) entry which is preliminary data.</text>
</comment>
<protein>
    <submittedName>
        <fullName evidence="5">Bacterio-opsin activator</fullName>
    </submittedName>
</protein>
<reference evidence="5 6" key="1">
    <citation type="submission" date="2018-10" db="EMBL/GenBank/DDBJ databases">
        <title>Natronolimnobius sp. XQ-INN 246 isolated from Inner Mongolia Autonomous Region of China.</title>
        <authorList>
            <person name="Xue Q."/>
        </authorList>
    </citation>
    <scope>NUCLEOTIDE SEQUENCE [LARGE SCALE GENOMIC DNA]</scope>
    <source>
        <strain evidence="5 6">XQ-INN 246</strain>
    </source>
</reference>
<feature type="domain" description="Bacterioopsin transcriptional activator GAF and HTH associated" evidence="4">
    <location>
        <begin position="5"/>
        <end position="133"/>
    </location>
</feature>
<evidence type="ECO:0000313" key="6">
    <source>
        <dbReference type="Proteomes" id="UP000318864"/>
    </source>
</evidence>
<keyword evidence="6" id="KW-1185">Reference proteome</keyword>
<evidence type="ECO:0000256" key="1">
    <source>
        <dbReference type="ARBA" id="ARBA00023015"/>
    </source>
</evidence>
<proteinExistence type="predicted"/>
<accession>A0A4S3TTK1</accession>
<name>A0A4S3TTK1_9EURY</name>
<evidence type="ECO:0000313" key="5">
    <source>
        <dbReference type="EMBL" id="THE66743.1"/>
    </source>
</evidence>
<dbReference type="PANTHER" id="PTHR34236">
    <property type="entry name" value="DIMETHYL SULFOXIDE REDUCTASE TRANSCRIPTIONAL ACTIVATOR"/>
    <property type="match status" value="1"/>
</dbReference>
<evidence type="ECO:0000259" key="3">
    <source>
        <dbReference type="Pfam" id="PF04967"/>
    </source>
</evidence>
<dbReference type="Pfam" id="PF04967">
    <property type="entry name" value="HTH_10"/>
    <property type="match status" value="1"/>
</dbReference>
<dbReference type="PANTHER" id="PTHR34236:SF1">
    <property type="entry name" value="DIMETHYL SULFOXIDE REDUCTASE TRANSCRIPTIONAL ACTIVATOR"/>
    <property type="match status" value="1"/>
</dbReference>
<keyword evidence="2" id="KW-0804">Transcription</keyword>
<dbReference type="RefSeq" id="WP_141462699.1">
    <property type="nucleotide sequence ID" value="NZ_RBZW01000003.1"/>
</dbReference>
<dbReference type="Proteomes" id="UP000318864">
    <property type="component" value="Unassembled WGS sequence"/>
</dbReference>
<dbReference type="InterPro" id="IPR007050">
    <property type="entry name" value="HTH_bacterioopsin"/>
</dbReference>
<evidence type="ECO:0000256" key="2">
    <source>
        <dbReference type="ARBA" id="ARBA00023163"/>
    </source>
</evidence>
<dbReference type="EMBL" id="RBZW01000003">
    <property type="protein sequence ID" value="THE66743.1"/>
    <property type="molecule type" value="Genomic_DNA"/>
</dbReference>
<dbReference type="InterPro" id="IPR031803">
    <property type="entry name" value="BAT_GAF/HTH-assoc"/>
</dbReference>